<comment type="caution">
    <text evidence="1">The sequence shown here is derived from an EMBL/GenBank/DDBJ whole genome shotgun (WGS) entry which is preliminary data.</text>
</comment>
<reference evidence="1 2" key="1">
    <citation type="journal article" date="2016" name="Front. Microbiol.">
        <title>Microevolution Analysis of Bacillus coahuilensis Unveils Differences in Phosphorus Acquisition Strategies and Their Regulation.</title>
        <authorList>
            <person name="Gomez-Lunar Z."/>
            <person name="Hernandez-Gonzalez I."/>
            <person name="Rodriguez-Torres M.D."/>
            <person name="Souza V."/>
            <person name="Olmedo-Alvarez G."/>
        </authorList>
    </citation>
    <scope>NUCLEOTIDE SEQUENCE [LARGE SCALE GENOMIC DNA]</scope>
    <source>
        <strain evidence="2">p1.1.43</strain>
    </source>
</reference>
<evidence type="ECO:0000313" key="1">
    <source>
        <dbReference type="EMBL" id="KUP08430.1"/>
    </source>
</evidence>
<evidence type="ECO:0000313" key="2">
    <source>
        <dbReference type="Proteomes" id="UP000074108"/>
    </source>
</evidence>
<gene>
    <name evidence="1" type="ORF">Q75_02910</name>
</gene>
<dbReference type="STRING" id="1150625.Q75_02910"/>
<proteinExistence type="predicted"/>
<dbReference type="PATRIC" id="fig|1150625.3.peg.604"/>
<dbReference type="AlphaFoldDB" id="A0A147KBC3"/>
<keyword evidence="2" id="KW-1185">Reference proteome</keyword>
<dbReference type="EMBL" id="LDYG01000013">
    <property type="protein sequence ID" value="KUP08430.1"/>
    <property type="molecule type" value="Genomic_DNA"/>
</dbReference>
<sequence>MEKCLCINFLPKLSQSMEVRAIYQSKLENTDIEFKEWVDMDTYKEWLEEGNYKVVLFDYYKFDYLEDLYKFMCISDNFNIRSLYCLSTYFEVLDGNLYIAEVINFLTNGGI</sequence>
<protein>
    <submittedName>
        <fullName evidence="1">Uncharacterized protein</fullName>
    </submittedName>
</protein>
<name>A0A147KBC3_9BACI</name>
<dbReference type="Proteomes" id="UP000074108">
    <property type="component" value="Unassembled WGS sequence"/>
</dbReference>
<accession>A0A147KBC3</accession>
<organism evidence="1 2">
    <name type="scientific">Bacillus coahuilensis p1.1.43</name>
    <dbReference type="NCBI Taxonomy" id="1150625"/>
    <lineage>
        <taxon>Bacteria</taxon>
        <taxon>Bacillati</taxon>
        <taxon>Bacillota</taxon>
        <taxon>Bacilli</taxon>
        <taxon>Bacillales</taxon>
        <taxon>Bacillaceae</taxon>
        <taxon>Bacillus</taxon>
    </lineage>
</organism>
<dbReference type="RefSeq" id="WP_059350306.1">
    <property type="nucleotide sequence ID" value="NZ_LDYG01000013.1"/>
</dbReference>